<protein>
    <submittedName>
        <fullName evidence="2">Uncharacterized protein</fullName>
    </submittedName>
</protein>
<gene>
    <name evidence="2" type="ORF">Vau01_115600</name>
</gene>
<keyword evidence="3" id="KW-1185">Reference proteome</keyword>
<evidence type="ECO:0000313" key="2">
    <source>
        <dbReference type="EMBL" id="GIJ64044.1"/>
    </source>
</evidence>
<evidence type="ECO:0000256" key="1">
    <source>
        <dbReference type="SAM" id="MobiDB-lite"/>
    </source>
</evidence>
<accession>A0A8J4E791</accession>
<proteinExistence type="predicted"/>
<reference evidence="2" key="1">
    <citation type="submission" date="2021-01" db="EMBL/GenBank/DDBJ databases">
        <title>Whole genome shotgun sequence of Virgisporangium aurantiacum NBRC 16421.</title>
        <authorList>
            <person name="Komaki H."/>
            <person name="Tamura T."/>
        </authorList>
    </citation>
    <scope>NUCLEOTIDE SEQUENCE</scope>
    <source>
        <strain evidence="2">NBRC 16421</strain>
    </source>
</reference>
<dbReference type="AlphaFoldDB" id="A0A8J4E791"/>
<comment type="caution">
    <text evidence="2">The sequence shown here is derived from an EMBL/GenBank/DDBJ whole genome shotgun (WGS) entry which is preliminary data.</text>
</comment>
<sequence length="99" mass="10928">MRRRAEDPDPAGGVFDDGQHVQPRAVRVTVSKKSAAMIASAWPRRNVAHVVAVRSGAGSVPASLRISQTVDAATRIPRVRSSPWMRLYPHELFSRASRR</sequence>
<evidence type="ECO:0000313" key="3">
    <source>
        <dbReference type="Proteomes" id="UP000612585"/>
    </source>
</evidence>
<dbReference type="Proteomes" id="UP000612585">
    <property type="component" value="Unassembled WGS sequence"/>
</dbReference>
<organism evidence="2 3">
    <name type="scientific">Virgisporangium aurantiacum</name>
    <dbReference type="NCBI Taxonomy" id="175570"/>
    <lineage>
        <taxon>Bacteria</taxon>
        <taxon>Bacillati</taxon>
        <taxon>Actinomycetota</taxon>
        <taxon>Actinomycetes</taxon>
        <taxon>Micromonosporales</taxon>
        <taxon>Micromonosporaceae</taxon>
        <taxon>Virgisporangium</taxon>
    </lineage>
</organism>
<feature type="region of interest" description="Disordered" evidence="1">
    <location>
        <begin position="1"/>
        <end position="20"/>
    </location>
</feature>
<dbReference type="EMBL" id="BOPG01000106">
    <property type="protein sequence ID" value="GIJ64044.1"/>
    <property type="molecule type" value="Genomic_DNA"/>
</dbReference>
<name>A0A8J4E791_9ACTN</name>